<sequence>MSLLPMCADSARHWHRHCLLVSLPRQRVRCSGTRGGALLIRIPQIRARGLTQRRCSLRQRRPGGSEGAIGGDRFATAAPRGRPRKCSRKGTLGLGAGVSLASGVLSGPSLRRSLAHPLQTAPCPTAVLNLGRTGGAQPGPNRGSLDDTEATAGPSPPRTAVVSSGEGARPRTPKSWSSAGPHTGRDCPRDLEDGSPHPHPPSRAAAPPVPSRGVPGWAGPAPQGERGWGADQLKSKPPLPAPPRRAPAEPPRTSSFVTMFFNPVKQTVQLEPGPPASIFADV</sequence>
<name>A0ABN8YB22_RANTA</name>
<organism evidence="2 3">
    <name type="scientific">Rangifer tarandus platyrhynchus</name>
    <name type="common">Svalbard reindeer</name>
    <dbReference type="NCBI Taxonomy" id="3082113"/>
    <lineage>
        <taxon>Eukaryota</taxon>
        <taxon>Metazoa</taxon>
        <taxon>Chordata</taxon>
        <taxon>Craniata</taxon>
        <taxon>Vertebrata</taxon>
        <taxon>Euteleostomi</taxon>
        <taxon>Mammalia</taxon>
        <taxon>Eutheria</taxon>
        <taxon>Laurasiatheria</taxon>
        <taxon>Artiodactyla</taxon>
        <taxon>Ruminantia</taxon>
        <taxon>Pecora</taxon>
        <taxon>Cervidae</taxon>
        <taxon>Odocoileinae</taxon>
        <taxon>Rangifer</taxon>
    </lineage>
</organism>
<feature type="region of interest" description="Disordered" evidence="1">
    <location>
        <begin position="126"/>
        <end position="254"/>
    </location>
</feature>
<feature type="compositionally biased region" description="Pro residues" evidence="1">
    <location>
        <begin position="237"/>
        <end position="250"/>
    </location>
</feature>
<proteinExistence type="predicted"/>
<protein>
    <submittedName>
        <fullName evidence="2">Uncharacterized protein</fullName>
    </submittedName>
</protein>
<keyword evidence="3" id="KW-1185">Reference proteome</keyword>
<feature type="region of interest" description="Disordered" evidence="1">
    <location>
        <begin position="58"/>
        <end position="90"/>
    </location>
</feature>
<feature type="compositionally biased region" description="Basic and acidic residues" evidence="1">
    <location>
        <begin position="183"/>
        <end position="196"/>
    </location>
</feature>
<accession>A0ABN8YB22</accession>
<reference evidence="2" key="1">
    <citation type="submission" date="2023-04" db="EMBL/GenBank/DDBJ databases">
        <authorList>
            <consortium name="ELIXIR-Norway"/>
        </authorList>
    </citation>
    <scope>NUCLEOTIDE SEQUENCE [LARGE SCALE GENOMIC DNA]</scope>
</reference>
<gene>
    <name evidence="2" type="ORF">MRATA1EN1_LOCUS6600</name>
</gene>
<feature type="compositionally biased region" description="Low complexity" evidence="1">
    <location>
        <begin position="202"/>
        <end position="215"/>
    </location>
</feature>
<dbReference type="EMBL" id="OX459952">
    <property type="protein sequence ID" value="CAI9157638.1"/>
    <property type="molecule type" value="Genomic_DNA"/>
</dbReference>
<evidence type="ECO:0000313" key="2">
    <source>
        <dbReference type="EMBL" id="CAI9157638.1"/>
    </source>
</evidence>
<evidence type="ECO:0000313" key="3">
    <source>
        <dbReference type="Proteomes" id="UP001176941"/>
    </source>
</evidence>
<dbReference type="Proteomes" id="UP001176941">
    <property type="component" value="Chromosome 16"/>
</dbReference>
<evidence type="ECO:0000256" key="1">
    <source>
        <dbReference type="SAM" id="MobiDB-lite"/>
    </source>
</evidence>